<organism evidence="12 13">
    <name type="scientific">Dethiosulfovibrio peptidovorans DSM 11002</name>
    <dbReference type="NCBI Taxonomy" id="469381"/>
    <lineage>
        <taxon>Bacteria</taxon>
        <taxon>Thermotogati</taxon>
        <taxon>Synergistota</taxon>
        <taxon>Synergistia</taxon>
        <taxon>Synergistales</taxon>
        <taxon>Dethiosulfovibrionaceae</taxon>
        <taxon>Dethiosulfovibrio</taxon>
    </lineage>
</organism>
<evidence type="ECO:0000313" key="12">
    <source>
        <dbReference type="EMBL" id="EFC90503.1"/>
    </source>
</evidence>
<dbReference type="AlphaFoldDB" id="D2Z4H4"/>
<comment type="catalytic activity">
    <reaction evidence="1 9">
        <text>Transfers a segment of a (1-&gt;4)-alpha-D-glucan chain to a primary hydroxy group in a similar glucan chain.</text>
        <dbReference type="EC" id="2.4.1.18"/>
    </reaction>
</comment>
<protein>
    <recommendedName>
        <fullName evidence="9">1,4-alpha-glucan branching enzyme GlgB</fullName>
        <ecNumber evidence="9">2.4.1.18</ecNumber>
    </recommendedName>
    <alternativeName>
        <fullName evidence="9">1,4-alpha-D-glucan:1,4-alpha-D-glucan 6-glucosyl-transferase</fullName>
    </alternativeName>
    <alternativeName>
        <fullName evidence="9">Alpha-(1-&gt;4)-glucan branching enzyme</fullName>
    </alternativeName>
    <alternativeName>
        <fullName evidence="9">Glycogen branching enzyme</fullName>
        <shortName evidence="9">BE</shortName>
    </alternativeName>
</protein>
<accession>D2Z4H4</accession>
<dbReference type="GO" id="GO:0003844">
    <property type="term" value="F:1,4-alpha-glucan branching enzyme activity"/>
    <property type="evidence" value="ECO:0007669"/>
    <property type="project" value="UniProtKB-UniRule"/>
</dbReference>
<evidence type="ECO:0000256" key="10">
    <source>
        <dbReference type="PIRSR" id="PIRSR000463-1"/>
    </source>
</evidence>
<comment type="pathway">
    <text evidence="2 9">Glycan biosynthesis; glycogen biosynthesis.</text>
</comment>
<keyword evidence="8 9" id="KW-0119">Carbohydrate metabolism</keyword>
<dbReference type="CDD" id="cd11322">
    <property type="entry name" value="AmyAc_Glg_BE"/>
    <property type="match status" value="1"/>
</dbReference>
<dbReference type="Pfam" id="PF02922">
    <property type="entry name" value="CBM_48"/>
    <property type="match status" value="1"/>
</dbReference>
<evidence type="ECO:0000259" key="11">
    <source>
        <dbReference type="SMART" id="SM00642"/>
    </source>
</evidence>
<dbReference type="SUPFAM" id="SSF51011">
    <property type="entry name" value="Glycosyl hydrolase domain"/>
    <property type="match status" value="1"/>
</dbReference>
<dbReference type="Pfam" id="PF02806">
    <property type="entry name" value="Alpha-amylase_C"/>
    <property type="match status" value="1"/>
</dbReference>
<comment type="similarity">
    <text evidence="3 9">Belongs to the glycosyl hydrolase 13 family. GlgB subfamily.</text>
</comment>
<evidence type="ECO:0000256" key="7">
    <source>
        <dbReference type="ARBA" id="ARBA00023056"/>
    </source>
</evidence>
<dbReference type="InterPro" id="IPR017853">
    <property type="entry name" value="GH"/>
</dbReference>
<evidence type="ECO:0000256" key="9">
    <source>
        <dbReference type="HAMAP-Rule" id="MF_00685"/>
    </source>
</evidence>
<dbReference type="Pfam" id="PF00128">
    <property type="entry name" value="Alpha-amylase"/>
    <property type="match status" value="1"/>
</dbReference>
<evidence type="ECO:0000256" key="3">
    <source>
        <dbReference type="ARBA" id="ARBA00009000"/>
    </source>
</evidence>
<dbReference type="HAMAP" id="MF_00685">
    <property type="entry name" value="GlgB"/>
    <property type="match status" value="1"/>
</dbReference>
<evidence type="ECO:0000256" key="4">
    <source>
        <dbReference type="ARBA" id="ARBA00022600"/>
    </source>
</evidence>
<dbReference type="InterPro" id="IPR006048">
    <property type="entry name" value="A-amylase/branching_C"/>
</dbReference>
<dbReference type="NCBIfam" id="NF003811">
    <property type="entry name" value="PRK05402.1"/>
    <property type="match status" value="1"/>
</dbReference>
<dbReference type="SUPFAM" id="SSF51445">
    <property type="entry name" value="(Trans)glycosidases"/>
    <property type="match status" value="1"/>
</dbReference>
<gene>
    <name evidence="9" type="primary">glgB</name>
    <name evidence="12" type="ORF">Dpep_0473</name>
</gene>
<dbReference type="Proteomes" id="UP000006427">
    <property type="component" value="Unassembled WGS sequence"/>
</dbReference>
<keyword evidence="13" id="KW-1185">Reference proteome</keyword>
<evidence type="ECO:0000256" key="1">
    <source>
        <dbReference type="ARBA" id="ARBA00000826"/>
    </source>
</evidence>
<dbReference type="GO" id="GO:0005829">
    <property type="term" value="C:cytosol"/>
    <property type="evidence" value="ECO:0007669"/>
    <property type="project" value="TreeGrafter"/>
</dbReference>
<dbReference type="PIRSF" id="PIRSF000463">
    <property type="entry name" value="GlgB"/>
    <property type="match status" value="1"/>
</dbReference>
<evidence type="ECO:0000313" key="13">
    <source>
        <dbReference type="Proteomes" id="UP000006427"/>
    </source>
</evidence>
<comment type="function">
    <text evidence="9">Catalyzes the formation of the alpha-1,6-glucosidic linkages in glycogen by scission of a 1,4-alpha-linked oligosaccharide from growing alpha-1,4-glucan chains and the subsequent attachment of the oligosaccharide to the alpha-1,6 position.</text>
</comment>
<comment type="caution">
    <text evidence="12">The sequence shown here is derived from an EMBL/GenBank/DDBJ whole genome shotgun (WGS) entry which is preliminary data.</text>
</comment>
<feature type="active site" description="Proton donor" evidence="9 10">
    <location>
        <position position="357"/>
    </location>
</feature>
<dbReference type="InterPro" id="IPR013780">
    <property type="entry name" value="Glyco_hydro_b"/>
</dbReference>
<dbReference type="InterPro" id="IPR006047">
    <property type="entry name" value="GH13_cat_dom"/>
</dbReference>
<dbReference type="STRING" id="469381.Dpep_0473"/>
<dbReference type="SMART" id="SM00642">
    <property type="entry name" value="Aamy"/>
    <property type="match status" value="1"/>
</dbReference>
<sequence>MADSRLSDYDVFLFRQGRHYRLYERLGSFPEEDGTCFALWAPNAREVSVLCDSNGWTPGIAPLNLREDGSGIWEGTVSGISIGDLYKYGIKTDSGEWLQKGDPMARRWETPPRSASMVWNVDHEWTDREWMESRGKRLPLDGPWSVYEIHLGSWKRRDGSFLSYREIAPLLADHVVQAGFTAVEFLPVMEHPFYGSWGYQVLGYFAPSGRYGSPEDLMYLVDYLHSRGIAVILDWVPSHFPSDAHGLARFDGTALYEHPDSRRGYHPQWTSCIFDYGRHEVRSFLISSAVFWLDMYHADGLRVDGVASMLYLDYCRERGEWEPNRYGGRENLEAVSFLRELNSEISRSFPDVVTVAEESTDWPRVTGPAHLGGLGFSMKWDMGWMHDTLSYFSRDPIHRPWHHEEITFGLWYAFSERFVLPVSHDEVVYGKRSLLSKMPGDQWRKKANLRLLLALMFVHPGKKLLFMGCEIGQWREWDHEVELDWALLDDPSHRGILRLVSDLNRLYREEEALSRDFDPDGFRWIDCSDRGQSVFAMMRPSGPRPVVGVFNCTPIPRTGYRIGLPSGGRWLELCNTDSNDYGGSGVGNMGGVSADEVACHGMSFSVEMVLPPLGAVILAPETSLSDGRR</sequence>
<dbReference type="GO" id="GO:0043169">
    <property type="term" value="F:cation binding"/>
    <property type="evidence" value="ECO:0007669"/>
    <property type="project" value="InterPro"/>
</dbReference>
<comment type="subunit">
    <text evidence="9">Monomer.</text>
</comment>
<dbReference type="GO" id="GO:0004553">
    <property type="term" value="F:hydrolase activity, hydrolyzing O-glycosyl compounds"/>
    <property type="evidence" value="ECO:0007669"/>
    <property type="project" value="InterPro"/>
</dbReference>
<dbReference type="eggNOG" id="COG0296">
    <property type="taxonomic scope" value="Bacteria"/>
</dbReference>
<dbReference type="PaxDb" id="469381-Dpep_0473"/>
<dbReference type="Gene3D" id="2.60.40.10">
    <property type="entry name" value="Immunoglobulins"/>
    <property type="match status" value="1"/>
</dbReference>
<dbReference type="GO" id="GO:0005978">
    <property type="term" value="P:glycogen biosynthetic process"/>
    <property type="evidence" value="ECO:0007669"/>
    <property type="project" value="UniProtKB-UniRule"/>
</dbReference>
<dbReference type="Gene3D" id="3.20.20.80">
    <property type="entry name" value="Glycosidases"/>
    <property type="match status" value="1"/>
</dbReference>
<dbReference type="OrthoDB" id="9800174at2"/>
<evidence type="ECO:0000256" key="2">
    <source>
        <dbReference type="ARBA" id="ARBA00004964"/>
    </source>
</evidence>
<dbReference type="UniPathway" id="UPA00164"/>
<dbReference type="EC" id="2.4.1.18" evidence="9"/>
<name>D2Z4H4_9BACT</name>
<keyword evidence="7 9" id="KW-0320">Glycogen biosynthesis</keyword>
<dbReference type="FunFam" id="3.20.20.80:FF:000003">
    <property type="entry name" value="1,4-alpha-glucan branching enzyme GlgB"/>
    <property type="match status" value="1"/>
</dbReference>
<proteinExistence type="inferred from homology"/>
<dbReference type="EMBL" id="ABTR02000001">
    <property type="protein sequence ID" value="EFC90503.1"/>
    <property type="molecule type" value="Genomic_DNA"/>
</dbReference>
<keyword evidence="4 9" id="KW-0321">Glycogen metabolism</keyword>
<dbReference type="PANTHER" id="PTHR43651">
    <property type="entry name" value="1,4-ALPHA-GLUCAN-BRANCHING ENZYME"/>
    <property type="match status" value="1"/>
</dbReference>
<dbReference type="InterPro" id="IPR037439">
    <property type="entry name" value="Branching_enzy"/>
</dbReference>
<dbReference type="Gene3D" id="2.60.40.1180">
    <property type="entry name" value="Golgi alpha-mannosidase II"/>
    <property type="match status" value="1"/>
</dbReference>
<dbReference type="RefSeq" id="WP_005659268.1">
    <property type="nucleotide sequence ID" value="NZ_ABTR02000001.1"/>
</dbReference>
<feature type="active site" description="Nucleophile" evidence="9 10">
    <location>
        <position position="304"/>
    </location>
</feature>
<dbReference type="InterPro" id="IPR006407">
    <property type="entry name" value="GlgB"/>
</dbReference>
<dbReference type="InterPro" id="IPR013783">
    <property type="entry name" value="Ig-like_fold"/>
</dbReference>
<feature type="domain" description="Glycosyl hydrolase family 13 catalytic" evidence="11">
    <location>
        <begin position="148"/>
        <end position="523"/>
    </location>
</feature>
<dbReference type="InterPro" id="IPR044143">
    <property type="entry name" value="GlgB_N_E_set_prok"/>
</dbReference>
<evidence type="ECO:0000256" key="8">
    <source>
        <dbReference type="ARBA" id="ARBA00023277"/>
    </source>
</evidence>
<dbReference type="PANTHER" id="PTHR43651:SF3">
    <property type="entry name" value="1,4-ALPHA-GLUCAN-BRANCHING ENZYME"/>
    <property type="match status" value="1"/>
</dbReference>
<keyword evidence="6 9" id="KW-0808">Transferase</keyword>
<dbReference type="InterPro" id="IPR004193">
    <property type="entry name" value="Glyco_hydro_13_N"/>
</dbReference>
<evidence type="ECO:0000256" key="6">
    <source>
        <dbReference type="ARBA" id="ARBA00022679"/>
    </source>
</evidence>
<dbReference type="CDD" id="cd02855">
    <property type="entry name" value="E_set_GBE_prok_N"/>
    <property type="match status" value="1"/>
</dbReference>
<evidence type="ECO:0000256" key="5">
    <source>
        <dbReference type="ARBA" id="ARBA00022676"/>
    </source>
</evidence>
<keyword evidence="5 9" id="KW-0328">Glycosyltransferase</keyword>
<dbReference type="NCBIfam" id="NF008967">
    <property type="entry name" value="PRK12313.1"/>
    <property type="match status" value="1"/>
</dbReference>
<reference evidence="12 13" key="1">
    <citation type="journal article" date="2010" name="Stand. Genomic Sci.">
        <title>Permanent draft genome sequence of Dethiosulfovibrio peptidovorans type strain (SEBR 4207).</title>
        <authorList>
            <person name="Labutti K."/>
            <person name="Mayilraj S."/>
            <person name="Clum A."/>
            <person name="Lucas S."/>
            <person name="Glavina Del Rio T."/>
            <person name="Nolan M."/>
            <person name="Tice H."/>
            <person name="Cheng J.F."/>
            <person name="Pitluck S."/>
            <person name="Liolios K."/>
            <person name="Ivanova N."/>
            <person name="Mavromatis K."/>
            <person name="Mikhailova N."/>
            <person name="Pati A."/>
            <person name="Goodwin L."/>
            <person name="Chen A."/>
            <person name="Palaniappan K."/>
            <person name="Land M."/>
            <person name="Hauser L."/>
            <person name="Chang Y.J."/>
            <person name="Jeffries C.D."/>
            <person name="Rohde M."/>
            <person name="Spring S."/>
            <person name="Goker M."/>
            <person name="Woyke T."/>
            <person name="Bristow J."/>
            <person name="Eisen J.A."/>
            <person name="Markowitz V."/>
            <person name="Hugenholtz P."/>
            <person name="Kyrpides N.C."/>
            <person name="Klenk H.P."/>
            <person name="Lapidus A."/>
        </authorList>
    </citation>
    <scope>NUCLEOTIDE SEQUENCE [LARGE SCALE GENOMIC DNA]</scope>
    <source>
        <strain evidence="12 13">DSM 11002</strain>
    </source>
</reference>
<dbReference type="FunFam" id="2.60.40.1180:FF:000002">
    <property type="entry name" value="1,4-alpha-glucan branching enzyme GlgB"/>
    <property type="match status" value="1"/>
</dbReference>
<dbReference type="NCBIfam" id="TIGR01515">
    <property type="entry name" value="branching_enzym"/>
    <property type="match status" value="1"/>
</dbReference>